<keyword evidence="2" id="KW-1185">Reference proteome</keyword>
<evidence type="ECO:0000313" key="2">
    <source>
        <dbReference type="Proteomes" id="UP001183629"/>
    </source>
</evidence>
<sequence>MENILQWTVAAGVGIPDGAGTEGIPDGAE</sequence>
<dbReference type="Proteomes" id="UP001183629">
    <property type="component" value="Unassembled WGS sequence"/>
</dbReference>
<name>A0AAE3ZWB0_9ACTN</name>
<proteinExistence type="predicted"/>
<organism evidence="1 2">
    <name type="scientific">Catenuloplanes niger</name>
    <dbReference type="NCBI Taxonomy" id="587534"/>
    <lineage>
        <taxon>Bacteria</taxon>
        <taxon>Bacillati</taxon>
        <taxon>Actinomycetota</taxon>
        <taxon>Actinomycetes</taxon>
        <taxon>Micromonosporales</taxon>
        <taxon>Micromonosporaceae</taxon>
        <taxon>Catenuloplanes</taxon>
    </lineage>
</organism>
<dbReference type="EMBL" id="JAVDYC010000001">
    <property type="protein sequence ID" value="MDR7326061.1"/>
    <property type="molecule type" value="Genomic_DNA"/>
</dbReference>
<comment type="caution">
    <text evidence="1">The sequence shown here is derived from an EMBL/GenBank/DDBJ whole genome shotgun (WGS) entry which is preliminary data.</text>
</comment>
<dbReference type="AlphaFoldDB" id="A0AAE3ZWB0"/>
<accession>A0AAE3ZWB0</accession>
<protein>
    <submittedName>
        <fullName evidence="1">Uncharacterized protein</fullName>
    </submittedName>
</protein>
<gene>
    <name evidence="1" type="ORF">J2S44_006311</name>
</gene>
<evidence type="ECO:0000313" key="1">
    <source>
        <dbReference type="EMBL" id="MDR7326061.1"/>
    </source>
</evidence>
<reference evidence="1 2" key="1">
    <citation type="submission" date="2023-07" db="EMBL/GenBank/DDBJ databases">
        <title>Sequencing the genomes of 1000 actinobacteria strains.</title>
        <authorList>
            <person name="Klenk H.-P."/>
        </authorList>
    </citation>
    <scope>NUCLEOTIDE SEQUENCE [LARGE SCALE GENOMIC DNA]</scope>
    <source>
        <strain evidence="1 2">DSM 44711</strain>
    </source>
</reference>